<dbReference type="SUPFAM" id="SSF52096">
    <property type="entry name" value="ClpP/crotonase"/>
    <property type="match status" value="1"/>
</dbReference>
<dbReference type="InterPro" id="IPR051683">
    <property type="entry name" value="Enoyl-CoA_Hydratase/Isomerase"/>
</dbReference>
<proteinExistence type="inferred from homology"/>
<name>A0ABU3PVD3_9ACTN</name>
<accession>A0ABU3PVD3</accession>
<dbReference type="InterPro" id="IPR029045">
    <property type="entry name" value="ClpP/crotonase-like_dom_sf"/>
</dbReference>
<dbReference type="CDD" id="cd06558">
    <property type="entry name" value="crotonase-like"/>
    <property type="match status" value="1"/>
</dbReference>
<dbReference type="RefSeq" id="WP_315732269.1">
    <property type="nucleotide sequence ID" value="NZ_JAVYII010000003.1"/>
</dbReference>
<keyword evidence="3" id="KW-1185">Reference proteome</keyword>
<evidence type="ECO:0000313" key="3">
    <source>
        <dbReference type="Proteomes" id="UP001268542"/>
    </source>
</evidence>
<comment type="similarity">
    <text evidence="1">Belongs to the enoyl-CoA hydratase/isomerase family.</text>
</comment>
<dbReference type="Proteomes" id="UP001268542">
    <property type="component" value="Unassembled WGS sequence"/>
</dbReference>
<protein>
    <submittedName>
        <fullName evidence="2">Enoyl-CoA hydratase-related protein</fullName>
    </submittedName>
</protein>
<dbReference type="InterPro" id="IPR001753">
    <property type="entry name" value="Enoyl-CoA_hydra/iso"/>
</dbReference>
<dbReference type="Gene3D" id="3.90.226.10">
    <property type="entry name" value="2-enoyl-CoA Hydratase, Chain A, domain 1"/>
    <property type="match status" value="1"/>
</dbReference>
<organism evidence="2 3">
    <name type="scientific">Nocardioides imazamoxiresistens</name>
    <dbReference type="NCBI Taxonomy" id="3231893"/>
    <lineage>
        <taxon>Bacteria</taxon>
        <taxon>Bacillati</taxon>
        <taxon>Actinomycetota</taxon>
        <taxon>Actinomycetes</taxon>
        <taxon>Propionibacteriales</taxon>
        <taxon>Nocardioidaceae</taxon>
        <taxon>Nocardioides</taxon>
    </lineage>
</organism>
<sequence>MTQNEDGRHAGQDDQLVRLELTDLGEGLGRLATVVLDSPHNRNALSRRLVTELLDHLAATDEDPEVKVVVIRSAHRVFCSGADLSEAATAPLEEGARAVVELQRRIVAHRKPVVVVLGGPVRAGGTGIVAAADVVVASTEATFALTEVKLGVTPAVISLTVLPRLTDRAAALTALGGEVFDGATAAAYGLVTTVVAPDELDAALDGVVGSLATGAPQGLAETKALLNRDLLARIDAEGERLVALSARLFASDAAREAMTAFFSRRR</sequence>
<dbReference type="EMBL" id="JAVYII010000003">
    <property type="protein sequence ID" value="MDT9592836.1"/>
    <property type="molecule type" value="Genomic_DNA"/>
</dbReference>
<evidence type="ECO:0000313" key="2">
    <source>
        <dbReference type="EMBL" id="MDT9592836.1"/>
    </source>
</evidence>
<comment type="caution">
    <text evidence="2">The sequence shown here is derived from an EMBL/GenBank/DDBJ whole genome shotgun (WGS) entry which is preliminary data.</text>
</comment>
<dbReference type="InterPro" id="IPR014748">
    <property type="entry name" value="Enoyl-CoA_hydra_C"/>
</dbReference>
<dbReference type="Pfam" id="PF00378">
    <property type="entry name" value="ECH_1"/>
    <property type="match status" value="1"/>
</dbReference>
<evidence type="ECO:0000256" key="1">
    <source>
        <dbReference type="ARBA" id="ARBA00005254"/>
    </source>
</evidence>
<reference evidence="2 3" key="1">
    <citation type="submission" date="2023-08" db="EMBL/GenBank/DDBJ databases">
        <title>Nocardioides seae sp. nov., a bacterium isolated from a soil.</title>
        <authorList>
            <person name="Wang X."/>
        </authorList>
    </citation>
    <scope>NUCLEOTIDE SEQUENCE [LARGE SCALE GENOMIC DNA]</scope>
    <source>
        <strain evidence="2 3">YZH12</strain>
    </source>
</reference>
<dbReference type="Gene3D" id="1.10.12.10">
    <property type="entry name" value="Lyase 2-enoyl-coa Hydratase, Chain A, domain 2"/>
    <property type="match status" value="1"/>
</dbReference>
<gene>
    <name evidence="2" type="ORF">RDV89_07140</name>
</gene>
<dbReference type="PANTHER" id="PTHR42964:SF1">
    <property type="entry name" value="POLYKETIDE BIOSYNTHESIS ENOYL-COA HYDRATASE PKSH-RELATED"/>
    <property type="match status" value="1"/>
</dbReference>
<dbReference type="PANTHER" id="PTHR42964">
    <property type="entry name" value="ENOYL-COA HYDRATASE"/>
    <property type="match status" value="1"/>
</dbReference>